<dbReference type="Proteomes" id="UP000062998">
    <property type="component" value="Unassembled WGS sequence"/>
</dbReference>
<evidence type="ECO:0008006" key="4">
    <source>
        <dbReference type="Google" id="ProtNLM"/>
    </source>
</evidence>
<dbReference type="RefSeq" id="WP_060325019.1">
    <property type="nucleotide sequence ID" value="NZ_JAXKSK010000007.1"/>
</dbReference>
<organism evidence="2 3">
    <name type="scientific">Burkholderia ubonensis</name>
    <dbReference type="NCBI Taxonomy" id="101571"/>
    <lineage>
        <taxon>Bacteria</taxon>
        <taxon>Pseudomonadati</taxon>
        <taxon>Pseudomonadota</taxon>
        <taxon>Betaproteobacteria</taxon>
        <taxon>Burkholderiales</taxon>
        <taxon>Burkholderiaceae</taxon>
        <taxon>Burkholderia</taxon>
        <taxon>Burkholderia cepacia complex</taxon>
    </lineage>
</organism>
<feature type="chain" id="PRO_5007127701" description="SH3 domain-containing protein" evidence="1">
    <location>
        <begin position="29"/>
        <end position="127"/>
    </location>
</feature>
<accession>A0A107FE64</accession>
<dbReference type="EMBL" id="LPIX01000054">
    <property type="protein sequence ID" value="KWE03425.1"/>
    <property type="molecule type" value="Genomic_DNA"/>
</dbReference>
<reference evidence="2 3" key="1">
    <citation type="submission" date="2015-11" db="EMBL/GenBank/DDBJ databases">
        <title>Expanding the genomic diversity of Burkholderia species for the development of highly accurate diagnostics.</title>
        <authorList>
            <person name="Sahl J."/>
            <person name="Keim P."/>
            <person name="Wagner D."/>
        </authorList>
    </citation>
    <scope>NUCLEOTIDE SEQUENCE [LARGE SCALE GENOMIC DNA]</scope>
    <source>
        <strain evidence="2 3">MSMB2167WGS</strain>
    </source>
</reference>
<name>A0A107FE64_9BURK</name>
<feature type="signal peptide" evidence="1">
    <location>
        <begin position="1"/>
        <end position="28"/>
    </location>
</feature>
<keyword evidence="1" id="KW-0732">Signal</keyword>
<gene>
    <name evidence="2" type="ORF">WL73_14655</name>
</gene>
<evidence type="ECO:0000256" key="1">
    <source>
        <dbReference type="SAM" id="SignalP"/>
    </source>
</evidence>
<evidence type="ECO:0000313" key="2">
    <source>
        <dbReference type="EMBL" id="KWE03425.1"/>
    </source>
</evidence>
<dbReference type="AlphaFoldDB" id="A0A107FE64"/>
<dbReference type="OrthoDB" id="8595802at2"/>
<protein>
    <recommendedName>
        <fullName evidence="4">SH3 domain-containing protein</fullName>
    </recommendedName>
</protein>
<proteinExistence type="predicted"/>
<sequence length="127" mass="13605">MNTKISKRIRAAALFALCACIAPMSAHAKGPVDCRQLNEAVGGPGDDFRPPVSATVIGSGRAYFHSAPDAQCITKRTFIIPGDSVTVYKPYKGWYQIMYVNGKTGEDFEGWVEAGRLSLGGHLGGNQ</sequence>
<comment type="caution">
    <text evidence="2">The sequence shown here is derived from an EMBL/GenBank/DDBJ whole genome shotgun (WGS) entry which is preliminary data.</text>
</comment>
<evidence type="ECO:0000313" key="3">
    <source>
        <dbReference type="Proteomes" id="UP000062998"/>
    </source>
</evidence>